<proteinExistence type="predicted"/>
<dbReference type="Proteomes" id="UP000625711">
    <property type="component" value="Unassembled WGS sequence"/>
</dbReference>
<accession>A0A834I360</accession>
<evidence type="ECO:0000313" key="1">
    <source>
        <dbReference type="EMBL" id="KAF7270370.1"/>
    </source>
</evidence>
<evidence type="ECO:0000313" key="2">
    <source>
        <dbReference type="Proteomes" id="UP000625711"/>
    </source>
</evidence>
<keyword evidence="2" id="KW-1185">Reference proteome</keyword>
<name>A0A834I360_RHYFE</name>
<comment type="caution">
    <text evidence="1">The sequence shown here is derived from an EMBL/GenBank/DDBJ whole genome shotgun (WGS) entry which is preliminary data.</text>
</comment>
<reference evidence="1" key="1">
    <citation type="submission" date="2020-08" db="EMBL/GenBank/DDBJ databases">
        <title>Genome sequencing and assembly of the red palm weevil Rhynchophorus ferrugineus.</title>
        <authorList>
            <person name="Dias G.B."/>
            <person name="Bergman C.M."/>
            <person name="Manee M."/>
        </authorList>
    </citation>
    <scope>NUCLEOTIDE SEQUENCE</scope>
    <source>
        <strain evidence="1">AA-2017</strain>
        <tissue evidence="1">Whole larva</tissue>
    </source>
</reference>
<organism evidence="1 2">
    <name type="scientific">Rhynchophorus ferrugineus</name>
    <name type="common">Red palm weevil</name>
    <name type="synonym">Curculio ferrugineus</name>
    <dbReference type="NCBI Taxonomy" id="354439"/>
    <lineage>
        <taxon>Eukaryota</taxon>
        <taxon>Metazoa</taxon>
        <taxon>Ecdysozoa</taxon>
        <taxon>Arthropoda</taxon>
        <taxon>Hexapoda</taxon>
        <taxon>Insecta</taxon>
        <taxon>Pterygota</taxon>
        <taxon>Neoptera</taxon>
        <taxon>Endopterygota</taxon>
        <taxon>Coleoptera</taxon>
        <taxon>Polyphaga</taxon>
        <taxon>Cucujiformia</taxon>
        <taxon>Curculionidae</taxon>
        <taxon>Dryophthorinae</taxon>
        <taxon>Rhynchophorus</taxon>
    </lineage>
</organism>
<protein>
    <submittedName>
        <fullName evidence="1">Uncharacterized protein</fullName>
    </submittedName>
</protein>
<sequence>MLGFREDEELLYVQENQALDSLESFRATPLHSERRSPTTENLLCQILIFSFVPHHSGIDGIGQVLIRNEKYRKSSTNQSFHGGVGKSVDSHFLLNLRLL</sequence>
<gene>
    <name evidence="1" type="ORF">GWI33_016660</name>
</gene>
<dbReference type="AlphaFoldDB" id="A0A834I360"/>
<dbReference type="EMBL" id="JAACXV010014109">
    <property type="protein sequence ID" value="KAF7270370.1"/>
    <property type="molecule type" value="Genomic_DNA"/>
</dbReference>